<name>A0A4Y7PK68_9AGAM</name>
<feature type="region of interest" description="Disordered" evidence="6">
    <location>
        <begin position="387"/>
        <end position="409"/>
    </location>
</feature>
<organism evidence="9 10">
    <name type="scientific">Rickenella mellea</name>
    <dbReference type="NCBI Taxonomy" id="50990"/>
    <lineage>
        <taxon>Eukaryota</taxon>
        <taxon>Fungi</taxon>
        <taxon>Dikarya</taxon>
        <taxon>Basidiomycota</taxon>
        <taxon>Agaricomycotina</taxon>
        <taxon>Agaricomycetes</taxon>
        <taxon>Hymenochaetales</taxon>
        <taxon>Rickenellaceae</taxon>
        <taxon>Rickenella</taxon>
    </lineage>
</organism>
<dbReference type="PANTHER" id="PTHR14052:SF0">
    <property type="entry name" value="ORIGIN RECOGNITION COMPLEX SUBUNIT 2"/>
    <property type="match status" value="1"/>
</dbReference>
<protein>
    <recommendedName>
        <fullName evidence="5">Origin recognition complex subunit 2</fullName>
    </recommendedName>
</protein>
<evidence type="ECO:0000313" key="9">
    <source>
        <dbReference type="EMBL" id="TDL15391.1"/>
    </source>
</evidence>
<dbReference type="AlphaFoldDB" id="A0A4Y7PK68"/>
<sequence length="491" mass="52618">MDSSDHDNLDDSSDELLASDSSADEEAGPSASPRHRISDATPQSQPLIYQTAADAYFAQASGPARTSANVFSDLVTPLTAEEYAAVLSSSTFEGNALVDAIQRLEDAHTQFFQHFLLELSQGFNLLFYGLGSKRKILNKFASDACSRRGHVFVANAFMPSFSLSEFFSTIEGKIPGLSALAKTQTGLEGQAHRIYKFWTTREPSKSTRPLFLVIHNIDAPSIRTPRAKAALSLLALHPRIHLVASVDHVNAPMLWSSAEVYARKHTLPPVEDEQTDDDHMDEDEQSEAANDDIAHVVGAKRGFAWLWHDLTTLRPLDFELAFANHTSFAGASSQAQSSRSVHTASMGAGAGALVSQSAAAHVLAAVTQKARKLFALLARRQLAAMEADADGDPGTGSPKKRAHAPGSVGGPQYATSYDLLFAAARDDFVATSDTALRALLGEFRDHGLVAEVSSSSTNSASGLDLGAGGTALWIPMRRDVLEKVLEGLAND</sequence>
<feature type="region of interest" description="Disordered" evidence="6">
    <location>
        <begin position="1"/>
        <end position="41"/>
    </location>
</feature>
<dbReference type="OrthoDB" id="346673at2759"/>
<comment type="subcellular location">
    <subcellularLocation>
        <location evidence="1 5">Nucleus</location>
    </subcellularLocation>
</comment>
<evidence type="ECO:0000259" key="8">
    <source>
        <dbReference type="Pfam" id="PF24882"/>
    </source>
</evidence>
<dbReference type="InterPro" id="IPR056772">
    <property type="entry name" value="RecA-like_ORC2"/>
</dbReference>
<evidence type="ECO:0000313" key="10">
    <source>
        <dbReference type="Proteomes" id="UP000294933"/>
    </source>
</evidence>
<dbReference type="InterPro" id="IPR056773">
    <property type="entry name" value="WHD_ORC2"/>
</dbReference>
<dbReference type="PANTHER" id="PTHR14052">
    <property type="entry name" value="ORIGIN RECOGNITION COMPLEX SUBUNIT 2"/>
    <property type="match status" value="1"/>
</dbReference>
<comment type="function">
    <text evidence="5">Component of the origin recognition complex (ORC) that binds origins of replication. DNA-binding is ATP-dependent. ORC is required to assemble the pre-replication complex necessary to initiate DNA replication.</text>
</comment>
<dbReference type="Pfam" id="PF24882">
    <property type="entry name" value="WHD_ORC2"/>
    <property type="match status" value="1"/>
</dbReference>
<evidence type="ECO:0000256" key="2">
    <source>
        <dbReference type="ARBA" id="ARBA00007421"/>
    </source>
</evidence>
<comment type="similarity">
    <text evidence="2 5">Belongs to the ORC2 family.</text>
</comment>
<evidence type="ECO:0000259" key="7">
    <source>
        <dbReference type="Pfam" id="PF04084"/>
    </source>
</evidence>
<feature type="domain" description="Origin recognition complex subunit 2 RecA-like" evidence="7">
    <location>
        <begin position="101"/>
        <end position="310"/>
    </location>
</feature>
<evidence type="ECO:0000256" key="4">
    <source>
        <dbReference type="ARBA" id="ARBA00023242"/>
    </source>
</evidence>
<feature type="region of interest" description="Disordered" evidence="6">
    <location>
        <begin position="267"/>
        <end position="288"/>
    </location>
</feature>
<comment type="subunit">
    <text evidence="5">Component of the origin recognition complex (ORC).</text>
</comment>
<proteinExistence type="inferred from homology"/>
<dbReference type="Pfam" id="PF04084">
    <property type="entry name" value="RecA-like_ORC2"/>
    <property type="match status" value="1"/>
</dbReference>
<reference evidence="9 10" key="1">
    <citation type="submission" date="2018-06" db="EMBL/GenBank/DDBJ databases">
        <title>A transcriptomic atlas of mushroom development highlights an independent origin of complex multicellularity.</title>
        <authorList>
            <consortium name="DOE Joint Genome Institute"/>
            <person name="Krizsan K."/>
            <person name="Almasi E."/>
            <person name="Merenyi Z."/>
            <person name="Sahu N."/>
            <person name="Viragh M."/>
            <person name="Koszo T."/>
            <person name="Mondo S."/>
            <person name="Kiss B."/>
            <person name="Balint B."/>
            <person name="Kues U."/>
            <person name="Barry K."/>
            <person name="Hegedus J.C."/>
            <person name="Henrissat B."/>
            <person name="Johnson J."/>
            <person name="Lipzen A."/>
            <person name="Ohm R."/>
            <person name="Nagy I."/>
            <person name="Pangilinan J."/>
            <person name="Yan J."/>
            <person name="Xiong Y."/>
            <person name="Grigoriev I.V."/>
            <person name="Hibbett D.S."/>
            <person name="Nagy L.G."/>
        </authorList>
    </citation>
    <scope>NUCLEOTIDE SEQUENCE [LARGE SCALE GENOMIC DNA]</scope>
    <source>
        <strain evidence="9 10">SZMC22713</strain>
    </source>
</reference>
<evidence type="ECO:0000256" key="3">
    <source>
        <dbReference type="ARBA" id="ARBA00022705"/>
    </source>
</evidence>
<dbReference type="EMBL" id="ML170277">
    <property type="protein sequence ID" value="TDL15391.1"/>
    <property type="molecule type" value="Genomic_DNA"/>
</dbReference>
<evidence type="ECO:0000256" key="5">
    <source>
        <dbReference type="RuleBase" id="RU368084"/>
    </source>
</evidence>
<accession>A0A4Y7PK68</accession>
<dbReference type="Proteomes" id="UP000294933">
    <property type="component" value="Unassembled WGS sequence"/>
</dbReference>
<feature type="compositionally biased region" description="Acidic residues" evidence="6">
    <location>
        <begin position="270"/>
        <end position="288"/>
    </location>
</feature>
<gene>
    <name evidence="9" type="ORF">BD410DRAFT_796441</name>
</gene>
<dbReference type="GO" id="GO:0006260">
    <property type="term" value="P:DNA replication"/>
    <property type="evidence" value="ECO:0007669"/>
    <property type="project" value="UniProtKB-UniRule"/>
</dbReference>
<keyword evidence="10" id="KW-1185">Reference proteome</keyword>
<dbReference type="GO" id="GO:0005664">
    <property type="term" value="C:nuclear origin of replication recognition complex"/>
    <property type="evidence" value="ECO:0007669"/>
    <property type="project" value="UniProtKB-UniRule"/>
</dbReference>
<dbReference type="GO" id="GO:0003688">
    <property type="term" value="F:DNA replication origin binding"/>
    <property type="evidence" value="ECO:0007669"/>
    <property type="project" value="UniProtKB-UniRule"/>
</dbReference>
<evidence type="ECO:0000256" key="6">
    <source>
        <dbReference type="SAM" id="MobiDB-lite"/>
    </source>
</evidence>
<dbReference type="InterPro" id="IPR007220">
    <property type="entry name" value="ORC2"/>
</dbReference>
<feature type="domain" description="Origin recognition complex subunit 2 winged-helix" evidence="8">
    <location>
        <begin position="409"/>
        <end position="479"/>
    </location>
</feature>
<keyword evidence="4 5" id="KW-0539">Nucleus</keyword>
<evidence type="ECO:0000256" key="1">
    <source>
        <dbReference type="ARBA" id="ARBA00004123"/>
    </source>
</evidence>
<keyword evidence="3 5" id="KW-0235">DNA replication</keyword>
<dbReference type="STRING" id="50990.A0A4Y7PK68"/>
<dbReference type="VEuPathDB" id="FungiDB:BD410DRAFT_796441"/>